<feature type="region of interest" description="Disordered" evidence="1">
    <location>
        <begin position="741"/>
        <end position="797"/>
    </location>
</feature>
<feature type="compositionally biased region" description="Basic and acidic residues" evidence="1">
    <location>
        <begin position="246"/>
        <end position="257"/>
    </location>
</feature>
<keyword evidence="2" id="KW-0472">Membrane</keyword>
<feature type="compositionally biased region" description="Low complexity" evidence="1">
    <location>
        <begin position="749"/>
        <end position="761"/>
    </location>
</feature>
<proteinExistence type="predicted"/>
<evidence type="ECO:0000256" key="1">
    <source>
        <dbReference type="SAM" id="MobiDB-lite"/>
    </source>
</evidence>
<feature type="compositionally biased region" description="Basic and acidic residues" evidence="1">
    <location>
        <begin position="186"/>
        <end position="238"/>
    </location>
</feature>
<feature type="region of interest" description="Disordered" evidence="1">
    <location>
        <begin position="186"/>
        <end position="257"/>
    </location>
</feature>
<evidence type="ECO:0000256" key="2">
    <source>
        <dbReference type="SAM" id="Phobius"/>
    </source>
</evidence>
<organism evidence="3 4">
    <name type="scientific">Heterodermia speciosa</name>
    <dbReference type="NCBI Taxonomy" id="116794"/>
    <lineage>
        <taxon>Eukaryota</taxon>
        <taxon>Fungi</taxon>
        <taxon>Dikarya</taxon>
        <taxon>Ascomycota</taxon>
        <taxon>Pezizomycotina</taxon>
        <taxon>Lecanoromycetes</taxon>
        <taxon>OSLEUM clade</taxon>
        <taxon>Lecanoromycetidae</taxon>
        <taxon>Caliciales</taxon>
        <taxon>Physciaceae</taxon>
        <taxon>Heterodermia</taxon>
    </lineage>
</organism>
<feature type="compositionally biased region" description="Basic residues" evidence="1">
    <location>
        <begin position="527"/>
        <end position="536"/>
    </location>
</feature>
<keyword evidence="2" id="KW-1133">Transmembrane helix</keyword>
<protein>
    <submittedName>
        <fullName evidence="3">Uncharacterized protein</fullName>
    </submittedName>
</protein>
<dbReference type="OrthoDB" id="2289094at2759"/>
<keyword evidence="4" id="KW-1185">Reference proteome</keyword>
<evidence type="ECO:0000313" key="3">
    <source>
        <dbReference type="EMBL" id="CAF9903964.1"/>
    </source>
</evidence>
<sequence>MASVGPLAMTASSYHRKYLHELRTSSIIVAQEISMALIASSPIETVSSPIETVSSPIETVPATVTANFYQLHKPTFTMLFGIIIGLMIASAFWSTHTLICRGVIVPDDSDVIELSTLRTLKDVIIEGLKSMSAAKRILGKYWSDRYDEQQRRFSQLLKDTVQKVTNDGIAQLYELADFYHSQSQQDREELQRLRDEKARDKEEIKRLKAEQDQDKKEIQRLREQQDRSDRVRSEDIATKDQQIQDGEQKLEDAKTKNEADIENLKQGHNEALRKANAENTTKVNALTARHEARITSIRATHDNVIAQLQTAQKKAARDHEAESKKAKADHEKAMADLVTKKDAEIAKVKSEGEASRERAAKGHQDAIAQIRQGHQNTIAQMRQVHQDATATARQAHQDAITQLRQNHDSEMQTQESDLTSKHREALKEANADAYKKLESVCGELDDAEQEVLRLRRELKSEGNAHSSVEPSAEEKLPQDSASVENRLSSNDGASAENPLAPLDGCGDAESVVPEEESALGGSAQASGKKKRARKNRGVMARGKNPEGMSAEDRPLFIKQEAGNRSNNGRITFLDIDWAAVTKGLEGWNGYHIQCLIEEAKKIAREEAVAQETPRREYAVTQSDFERAIPNIDVLKRPTPIIPTAEEAAASPSEPLSWNHRQNLFLEYNRNHDLVKRGDDIDMDVIMDMTKRFNGTEVKRVINVIIERKKAEAAAAAGPQTREVTISQADMVSSILEHKAGLSKYENEDPQPAQPQSPHQQPHGNGNNTPPQGDNPRPPPAHGPVREGYGVYTPPHRQ</sequence>
<feature type="compositionally biased region" description="Polar residues" evidence="1">
    <location>
        <begin position="479"/>
        <end position="492"/>
    </location>
</feature>
<feature type="region of interest" description="Disordered" evidence="1">
    <location>
        <begin position="461"/>
        <end position="551"/>
    </location>
</feature>
<dbReference type="Proteomes" id="UP000664521">
    <property type="component" value="Unassembled WGS sequence"/>
</dbReference>
<evidence type="ECO:0000313" key="4">
    <source>
        <dbReference type="Proteomes" id="UP000664521"/>
    </source>
</evidence>
<feature type="compositionally biased region" description="Polar residues" evidence="1">
    <location>
        <begin position="762"/>
        <end position="771"/>
    </location>
</feature>
<gene>
    <name evidence="3" type="ORF">HETSPECPRED_003271</name>
</gene>
<feature type="transmembrane region" description="Helical" evidence="2">
    <location>
        <begin position="76"/>
        <end position="93"/>
    </location>
</feature>
<name>A0A8H3ECG4_9LECA</name>
<dbReference type="EMBL" id="CAJPDS010000002">
    <property type="protein sequence ID" value="CAF9903964.1"/>
    <property type="molecule type" value="Genomic_DNA"/>
</dbReference>
<reference evidence="3" key="1">
    <citation type="submission" date="2021-03" db="EMBL/GenBank/DDBJ databases">
        <authorList>
            <person name="Tagirdzhanova G."/>
        </authorList>
    </citation>
    <scope>NUCLEOTIDE SEQUENCE</scope>
</reference>
<dbReference type="AlphaFoldDB" id="A0A8H3ECG4"/>
<accession>A0A8H3ECG4</accession>
<keyword evidence="2" id="KW-0812">Transmembrane</keyword>
<comment type="caution">
    <text evidence="3">The sequence shown here is derived from an EMBL/GenBank/DDBJ whole genome shotgun (WGS) entry which is preliminary data.</text>
</comment>